<dbReference type="Pfam" id="PF02654">
    <property type="entry name" value="CobS"/>
    <property type="match status" value="1"/>
</dbReference>
<evidence type="ECO:0000256" key="5">
    <source>
        <dbReference type="ARBA" id="ARBA00013200"/>
    </source>
</evidence>
<evidence type="ECO:0000256" key="19">
    <source>
        <dbReference type="HAMAP-Rule" id="MF_00719"/>
    </source>
</evidence>
<evidence type="ECO:0000256" key="14">
    <source>
        <dbReference type="ARBA" id="ARBA00025228"/>
    </source>
</evidence>
<dbReference type="InterPro" id="IPR003805">
    <property type="entry name" value="CobS"/>
</dbReference>
<feature type="transmembrane region" description="Helical" evidence="19">
    <location>
        <begin position="45"/>
        <end position="65"/>
    </location>
</feature>
<keyword evidence="9 19" id="KW-0808">Transferase</keyword>
<comment type="similarity">
    <text evidence="4 19">Belongs to the CobS family.</text>
</comment>
<proteinExistence type="inferred from homology"/>
<evidence type="ECO:0000256" key="13">
    <source>
        <dbReference type="ARBA" id="ARBA00023136"/>
    </source>
</evidence>
<evidence type="ECO:0000256" key="7">
    <source>
        <dbReference type="ARBA" id="ARBA00022475"/>
    </source>
</evidence>
<keyword evidence="13 19" id="KW-0472">Membrane</keyword>
<evidence type="ECO:0000256" key="16">
    <source>
        <dbReference type="ARBA" id="ARBA00032853"/>
    </source>
</evidence>
<evidence type="ECO:0000256" key="6">
    <source>
        <dbReference type="ARBA" id="ARBA00015850"/>
    </source>
</evidence>
<reference evidence="20" key="1">
    <citation type="journal article" date="2014" name="Int. J. Syst. Evol. Microbiol.">
        <title>Complete genome of a new Firmicutes species belonging to the dominant human colonic microbiota ('Ruminococcus bicirculans') reveals two chromosomes and a selective capacity to utilize plant glucans.</title>
        <authorList>
            <consortium name="NISC Comparative Sequencing Program"/>
            <person name="Wegmann U."/>
            <person name="Louis P."/>
            <person name="Goesmann A."/>
            <person name="Henrissat B."/>
            <person name="Duncan S.H."/>
            <person name="Flint H.J."/>
        </authorList>
    </citation>
    <scope>NUCLEOTIDE SEQUENCE</scope>
    <source>
        <strain evidence="20">NBRC 109915</strain>
    </source>
</reference>
<accession>A0ABQ5VG11</accession>
<evidence type="ECO:0000256" key="10">
    <source>
        <dbReference type="ARBA" id="ARBA00022692"/>
    </source>
</evidence>
<comment type="cofactor">
    <cofactor evidence="1 19">
        <name>Mg(2+)</name>
        <dbReference type="ChEBI" id="CHEBI:18420"/>
    </cofactor>
</comment>
<dbReference type="Proteomes" id="UP001161388">
    <property type="component" value="Unassembled WGS sequence"/>
</dbReference>
<evidence type="ECO:0000256" key="12">
    <source>
        <dbReference type="ARBA" id="ARBA00022989"/>
    </source>
</evidence>
<evidence type="ECO:0000256" key="4">
    <source>
        <dbReference type="ARBA" id="ARBA00010561"/>
    </source>
</evidence>
<evidence type="ECO:0000313" key="21">
    <source>
        <dbReference type="Proteomes" id="UP001161388"/>
    </source>
</evidence>
<evidence type="ECO:0000256" key="11">
    <source>
        <dbReference type="ARBA" id="ARBA00022842"/>
    </source>
</evidence>
<comment type="caution">
    <text evidence="20">The sequence shown here is derived from an EMBL/GenBank/DDBJ whole genome shotgun (WGS) entry which is preliminary data.</text>
</comment>
<evidence type="ECO:0000256" key="8">
    <source>
        <dbReference type="ARBA" id="ARBA00022573"/>
    </source>
</evidence>
<evidence type="ECO:0000256" key="3">
    <source>
        <dbReference type="ARBA" id="ARBA00004663"/>
    </source>
</evidence>
<dbReference type="NCBIfam" id="TIGR00317">
    <property type="entry name" value="cobS"/>
    <property type="match status" value="1"/>
</dbReference>
<feature type="transmembrane region" description="Helical" evidence="19">
    <location>
        <begin position="192"/>
        <end position="215"/>
    </location>
</feature>
<comment type="pathway">
    <text evidence="3 19">Cofactor biosynthesis; adenosylcobalamin biosynthesis; adenosylcobalamin from cob(II)yrinate a,c-diamide: step 7/7.</text>
</comment>
<evidence type="ECO:0000256" key="17">
    <source>
        <dbReference type="ARBA" id="ARBA00048623"/>
    </source>
</evidence>
<dbReference type="PANTHER" id="PTHR34148:SF1">
    <property type="entry name" value="ADENOSYLCOBINAMIDE-GDP RIBAZOLETRANSFERASE"/>
    <property type="match status" value="1"/>
</dbReference>
<keyword evidence="10 19" id="KW-0812">Transmembrane</keyword>
<feature type="transmembrane region" description="Helical" evidence="19">
    <location>
        <begin position="146"/>
        <end position="171"/>
    </location>
</feature>
<keyword evidence="12 19" id="KW-1133">Transmembrane helix</keyword>
<dbReference type="PANTHER" id="PTHR34148">
    <property type="entry name" value="ADENOSYLCOBINAMIDE-GDP RIBAZOLETRANSFERASE"/>
    <property type="match status" value="1"/>
</dbReference>
<evidence type="ECO:0000256" key="15">
    <source>
        <dbReference type="ARBA" id="ARBA00032605"/>
    </source>
</evidence>
<dbReference type="EC" id="2.7.8.26" evidence="5 19"/>
<sequence>MTGNDIIKFRPRFADLTTALGLLTRLPLPSSVFTTDQTRPAAHAAWAYPLVGVVIASLSAFAGWLTLSLGLPPAAAALFMLLASIISTGAMHEDGLADCADGFWGGWTRERRLEIMKDSQIGTYGVIALVLSLALRWLALTALLEAGGYVVALLCVAVMSRAAMVAVMYGLPAARPSGLSGNTGRPPKSAMVTAVLSGVIAATLILPVTLLPVLVTTMAVALVARAKVGGQTGDVLGATQQVTEIAVLLSFLATLA</sequence>
<reference evidence="20" key="2">
    <citation type="submission" date="2023-01" db="EMBL/GenBank/DDBJ databases">
        <title>Draft genome sequence of Sulfitobacter pacificus strain NBRC 109915.</title>
        <authorList>
            <person name="Sun Q."/>
            <person name="Mori K."/>
        </authorList>
    </citation>
    <scope>NUCLEOTIDE SEQUENCE</scope>
    <source>
        <strain evidence="20">NBRC 109915</strain>
    </source>
</reference>
<organism evidence="20 21">
    <name type="scientific">Sulfitobacter pacificus</name>
    <dbReference type="NCBI Taxonomy" id="1499314"/>
    <lineage>
        <taxon>Bacteria</taxon>
        <taxon>Pseudomonadati</taxon>
        <taxon>Pseudomonadota</taxon>
        <taxon>Alphaproteobacteria</taxon>
        <taxon>Rhodobacterales</taxon>
        <taxon>Roseobacteraceae</taxon>
        <taxon>Sulfitobacter</taxon>
    </lineage>
</organism>
<comment type="catalytic activity">
    <reaction evidence="18 19">
        <text>alpha-ribazole 5'-phosphate + adenosylcob(III)inamide-GDP = adenosylcob(III)alamin 5'-phosphate + GMP + H(+)</text>
        <dbReference type="Rhea" id="RHEA:23560"/>
        <dbReference type="ChEBI" id="CHEBI:15378"/>
        <dbReference type="ChEBI" id="CHEBI:57918"/>
        <dbReference type="ChEBI" id="CHEBI:58115"/>
        <dbReference type="ChEBI" id="CHEBI:60487"/>
        <dbReference type="ChEBI" id="CHEBI:60493"/>
        <dbReference type="EC" id="2.7.8.26"/>
    </reaction>
</comment>
<protein>
    <recommendedName>
        <fullName evidence="6 19">Adenosylcobinamide-GDP ribazoletransferase</fullName>
        <ecNumber evidence="5 19">2.7.8.26</ecNumber>
    </recommendedName>
    <alternativeName>
        <fullName evidence="16 19">Cobalamin synthase</fullName>
    </alternativeName>
    <alternativeName>
        <fullName evidence="15 19">Cobalamin-5'-phosphate synthase</fullName>
    </alternativeName>
</protein>
<keyword evidence="8 19" id="KW-0169">Cobalamin biosynthesis</keyword>
<comment type="catalytic activity">
    <reaction evidence="17 19">
        <text>alpha-ribazole + adenosylcob(III)inamide-GDP = adenosylcob(III)alamin + GMP + H(+)</text>
        <dbReference type="Rhea" id="RHEA:16049"/>
        <dbReference type="ChEBI" id="CHEBI:10329"/>
        <dbReference type="ChEBI" id="CHEBI:15378"/>
        <dbReference type="ChEBI" id="CHEBI:18408"/>
        <dbReference type="ChEBI" id="CHEBI:58115"/>
        <dbReference type="ChEBI" id="CHEBI:60487"/>
        <dbReference type="EC" id="2.7.8.26"/>
    </reaction>
</comment>
<feature type="transmembrane region" description="Helical" evidence="19">
    <location>
        <begin position="121"/>
        <end position="140"/>
    </location>
</feature>
<keyword evidence="11 19" id="KW-0460">Magnesium</keyword>
<gene>
    <name evidence="20" type="primary">cobV</name>
    <name evidence="19" type="synonym">cobS</name>
    <name evidence="20" type="ORF">GCM10007927_08260</name>
</gene>
<name>A0ABQ5VG11_9RHOB</name>
<dbReference type="EMBL" id="BSNL01000001">
    <property type="protein sequence ID" value="GLQ26023.1"/>
    <property type="molecule type" value="Genomic_DNA"/>
</dbReference>
<evidence type="ECO:0000256" key="18">
    <source>
        <dbReference type="ARBA" id="ARBA00049504"/>
    </source>
</evidence>
<keyword evidence="21" id="KW-1185">Reference proteome</keyword>
<keyword evidence="7 19" id="KW-1003">Cell membrane</keyword>
<evidence type="ECO:0000256" key="2">
    <source>
        <dbReference type="ARBA" id="ARBA00004651"/>
    </source>
</evidence>
<evidence type="ECO:0000313" key="20">
    <source>
        <dbReference type="EMBL" id="GLQ26023.1"/>
    </source>
</evidence>
<comment type="subcellular location">
    <subcellularLocation>
        <location evidence="2 19">Cell membrane</location>
        <topology evidence="2 19">Multi-pass membrane protein</topology>
    </subcellularLocation>
</comment>
<evidence type="ECO:0000256" key="1">
    <source>
        <dbReference type="ARBA" id="ARBA00001946"/>
    </source>
</evidence>
<evidence type="ECO:0000256" key="9">
    <source>
        <dbReference type="ARBA" id="ARBA00022679"/>
    </source>
</evidence>
<dbReference type="RefSeq" id="WP_284370851.1">
    <property type="nucleotide sequence ID" value="NZ_BSNL01000001.1"/>
</dbReference>
<comment type="function">
    <text evidence="14 19">Joins adenosylcobinamide-GDP and alpha-ribazole to generate adenosylcobalamin (Ado-cobalamin). Also synthesizes adenosylcobalamin 5'-phosphate from adenosylcobinamide-GDP and alpha-ribazole 5'-phosphate.</text>
</comment>
<dbReference type="HAMAP" id="MF_00719">
    <property type="entry name" value="CobS"/>
    <property type="match status" value="1"/>
</dbReference>